<evidence type="ECO:0000256" key="3">
    <source>
        <dbReference type="ARBA" id="ARBA00022771"/>
    </source>
</evidence>
<feature type="domain" description="C2H2-type" evidence="8">
    <location>
        <begin position="220"/>
        <end position="247"/>
    </location>
</feature>
<keyword evidence="1" id="KW-0479">Metal-binding</keyword>
<gene>
    <name evidence="9" type="primary">PRDM15</name>
    <name evidence="9" type="ORF">DBV05_g1983</name>
</gene>
<keyword evidence="4" id="KW-0862">Zinc</keyword>
<dbReference type="GO" id="GO:0000981">
    <property type="term" value="F:DNA-binding transcription factor activity, RNA polymerase II-specific"/>
    <property type="evidence" value="ECO:0007669"/>
    <property type="project" value="TreeGrafter"/>
</dbReference>
<evidence type="ECO:0000313" key="10">
    <source>
        <dbReference type="Proteomes" id="UP000325902"/>
    </source>
</evidence>
<comment type="caution">
    <text evidence="9">The sequence shown here is derived from an EMBL/GenBank/DDBJ whole genome shotgun (WGS) entry which is preliminary data.</text>
</comment>
<feature type="region of interest" description="Disordered" evidence="7">
    <location>
        <begin position="1"/>
        <end position="41"/>
    </location>
</feature>
<dbReference type="GO" id="GO:0000785">
    <property type="term" value="C:chromatin"/>
    <property type="evidence" value="ECO:0007669"/>
    <property type="project" value="TreeGrafter"/>
</dbReference>
<dbReference type="InterPro" id="IPR013087">
    <property type="entry name" value="Znf_C2H2_type"/>
</dbReference>
<feature type="region of interest" description="Disordered" evidence="7">
    <location>
        <begin position="333"/>
        <end position="353"/>
    </location>
</feature>
<proteinExistence type="predicted"/>
<dbReference type="PANTHER" id="PTHR14003:SF19">
    <property type="entry name" value="YY2 TRANSCRIPTION FACTOR"/>
    <property type="match status" value="1"/>
</dbReference>
<dbReference type="GO" id="GO:0008270">
    <property type="term" value="F:zinc ion binding"/>
    <property type="evidence" value="ECO:0007669"/>
    <property type="project" value="UniProtKB-KW"/>
</dbReference>
<evidence type="ECO:0000256" key="5">
    <source>
        <dbReference type="ARBA" id="ARBA00044085"/>
    </source>
</evidence>
<accession>A0A5N5DN76</accession>
<organism evidence="9 10">
    <name type="scientific">Lasiodiplodia theobromae</name>
    <dbReference type="NCBI Taxonomy" id="45133"/>
    <lineage>
        <taxon>Eukaryota</taxon>
        <taxon>Fungi</taxon>
        <taxon>Dikarya</taxon>
        <taxon>Ascomycota</taxon>
        <taxon>Pezizomycotina</taxon>
        <taxon>Dothideomycetes</taxon>
        <taxon>Dothideomycetes incertae sedis</taxon>
        <taxon>Botryosphaeriales</taxon>
        <taxon>Botryosphaeriaceae</taxon>
        <taxon>Lasiodiplodia</taxon>
    </lineage>
</organism>
<sequence>MEAISPRSPSQPSSYERSYDQASYAHPSTYPSPARTEGDTSNYMTDSMVLYNQYPSMTLPNHSVHPAQTLYPLSPHPTEAPWTPSLAPSASPGMANAQRGRVWTEPYEVMSWEQSFSYMPSGSLVDTRHSPALSDGVILSQRSSISSYDPSLYSQDDSDTSWIKAEPQNELMSDEDPMRAAQPLTVSPLRLGNSSETSMVNTSTARTRSRSATTRENATHKCEICGRLFQRSYNHNAHMDIHNPQRPKPNVCKTKGCGRKFVRRTDLIRHDQSVHLKVKNHKCVACDAHFARKDTLRRHTEDGCPKRFDVINRQAQRQAAARGQRAMPMHNNELPQHQATPQHMPSLGYSSPY</sequence>
<dbReference type="GO" id="GO:0005667">
    <property type="term" value="C:transcription regulator complex"/>
    <property type="evidence" value="ECO:0007669"/>
    <property type="project" value="TreeGrafter"/>
</dbReference>
<dbReference type="SUPFAM" id="SSF57667">
    <property type="entry name" value="beta-beta-alpha zinc fingers"/>
    <property type="match status" value="2"/>
</dbReference>
<feature type="region of interest" description="Disordered" evidence="7">
    <location>
        <begin position="189"/>
        <end position="215"/>
    </location>
</feature>
<evidence type="ECO:0000313" key="9">
    <source>
        <dbReference type="EMBL" id="KAB2579375.1"/>
    </source>
</evidence>
<dbReference type="PROSITE" id="PS50157">
    <property type="entry name" value="ZINC_FINGER_C2H2_2"/>
    <property type="match status" value="2"/>
</dbReference>
<dbReference type="PROSITE" id="PS00028">
    <property type="entry name" value="ZINC_FINGER_C2H2_1"/>
    <property type="match status" value="2"/>
</dbReference>
<evidence type="ECO:0000256" key="6">
    <source>
        <dbReference type="PROSITE-ProRule" id="PRU00042"/>
    </source>
</evidence>
<keyword evidence="3 6" id="KW-0863">Zinc-finger</keyword>
<dbReference type="GO" id="GO:0000978">
    <property type="term" value="F:RNA polymerase II cis-regulatory region sequence-specific DNA binding"/>
    <property type="evidence" value="ECO:0007669"/>
    <property type="project" value="TreeGrafter"/>
</dbReference>
<dbReference type="OrthoDB" id="6910977at2759"/>
<dbReference type="EMBL" id="VCHE01000007">
    <property type="protein sequence ID" value="KAB2579375.1"/>
    <property type="molecule type" value="Genomic_DNA"/>
</dbReference>
<feature type="compositionally biased region" description="Polar residues" evidence="7">
    <location>
        <begin position="192"/>
        <end position="201"/>
    </location>
</feature>
<reference evidence="9 10" key="1">
    <citation type="journal article" date="2019" name="Sci. Rep.">
        <title>A multi-omics analysis of the grapevine pathogen Lasiodiplodia theobromae reveals that temperature affects the expression of virulence- and pathogenicity-related genes.</title>
        <authorList>
            <person name="Felix C."/>
            <person name="Meneses R."/>
            <person name="Goncalves M.F.M."/>
            <person name="Tilleman L."/>
            <person name="Duarte A.S."/>
            <person name="Jorrin-Novo J.V."/>
            <person name="Van de Peer Y."/>
            <person name="Deforce D."/>
            <person name="Van Nieuwerburgh F."/>
            <person name="Esteves A.C."/>
            <person name="Alves A."/>
        </authorList>
    </citation>
    <scope>NUCLEOTIDE SEQUENCE [LARGE SCALE GENOMIC DNA]</scope>
    <source>
        <strain evidence="9 10">LA-SOL3</strain>
    </source>
</reference>
<protein>
    <recommendedName>
        <fullName evidence="5">C2H2 type master regulator of conidiophore development brlA</fullName>
    </recommendedName>
</protein>
<feature type="compositionally biased region" description="Low complexity" evidence="7">
    <location>
        <begin position="202"/>
        <end position="215"/>
    </location>
</feature>
<dbReference type="SMART" id="SM00355">
    <property type="entry name" value="ZnF_C2H2"/>
    <property type="match status" value="3"/>
</dbReference>
<dbReference type="Gene3D" id="3.30.160.60">
    <property type="entry name" value="Classic Zinc Finger"/>
    <property type="match status" value="2"/>
</dbReference>
<name>A0A5N5DN76_9PEZI</name>
<evidence type="ECO:0000259" key="8">
    <source>
        <dbReference type="PROSITE" id="PS50157"/>
    </source>
</evidence>
<evidence type="ECO:0000256" key="7">
    <source>
        <dbReference type="SAM" id="MobiDB-lite"/>
    </source>
</evidence>
<dbReference type="AlphaFoldDB" id="A0A5N5DN76"/>
<feature type="compositionally biased region" description="Polar residues" evidence="7">
    <location>
        <begin position="7"/>
        <end position="16"/>
    </location>
</feature>
<dbReference type="Proteomes" id="UP000325902">
    <property type="component" value="Unassembled WGS sequence"/>
</dbReference>
<keyword evidence="2" id="KW-0677">Repeat</keyword>
<keyword evidence="10" id="KW-1185">Reference proteome</keyword>
<evidence type="ECO:0000256" key="4">
    <source>
        <dbReference type="ARBA" id="ARBA00022833"/>
    </source>
</evidence>
<dbReference type="InterPro" id="IPR036236">
    <property type="entry name" value="Znf_C2H2_sf"/>
</dbReference>
<feature type="domain" description="C2H2-type" evidence="8">
    <location>
        <begin position="250"/>
        <end position="280"/>
    </location>
</feature>
<evidence type="ECO:0000256" key="2">
    <source>
        <dbReference type="ARBA" id="ARBA00022737"/>
    </source>
</evidence>
<evidence type="ECO:0000256" key="1">
    <source>
        <dbReference type="ARBA" id="ARBA00022723"/>
    </source>
</evidence>
<dbReference type="PANTHER" id="PTHR14003">
    <property type="entry name" value="TRANSCRIPTIONAL REPRESSOR PROTEIN YY"/>
    <property type="match status" value="1"/>
</dbReference>